<dbReference type="AlphaFoldDB" id="A0A8C6T9V5"/>
<reference evidence="4" key="1">
    <citation type="submission" date="2025-08" db="UniProtKB">
        <authorList>
            <consortium name="Ensembl"/>
        </authorList>
    </citation>
    <scope>IDENTIFICATION</scope>
</reference>
<dbReference type="Pfam" id="PF15235">
    <property type="entry name" value="GRIN_C"/>
    <property type="match status" value="1"/>
</dbReference>
<sequence length="404" mass="43375">MADNSTTESQGRAYGAEGCLSQAPPELNSVCESLHQNCCTTKEKPPEEGRGEPETQSPSDDAPCCRTDQCLRETSLPVTRSPSLCLPKGHTGGDTSPLVSDSGKPAPVMCTLVQSSDGSAQSPLLVCKRPMQLQQCNMVTTVCRGPLCSDGTASQLFQGPEIAVTEESLCDSVQCYASHFHPPNLEDTFAAYCHPQPIPAPSQILPSLTGPEGPIHLNLPHLMSSLSDTGLDAKHLSCCCQLGYSWTSALPQPQIACELITRTCDVGTLTISSSQRDVAVQTEGSNCHVFPQVCLSEEICQESKKTSQDPAQKAGSKSPVKEVKWDAEGMTWEVYGASVDPEELGVAIQKHLELQIKETASRAAKLSRQNTNTSRQSVSCQRRKRILSSLRPPACCVRTTTAVD</sequence>
<accession>A0A8C6T9V5</accession>
<evidence type="ECO:0000313" key="4">
    <source>
        <dbReference type="Ensembl" id="ENSNMLP00000015044.1"/>
    </source>
</evidence>
<feature type="region of interest" description="Disordered" evidence="2">
    <location>
        <begin position="82"/>
        <end position="102"/>
    </location>
</feature>
<feature type="compositionally biased region" description="Basic and acidic residues" evidence="2">
    <location>
        <begin position="41"/>
        <end position="53"/>
    </location>
</feature>
<feature type="domain" description="G protein-regulated inducer of neurite outgrowth C-terminal" evidence="3">
    <location>
        <begin position="304"/>
        <end position="400"/>
    </location>
</feature>
<evidence type="ECO:0000313" key="5">
    <source>
        <dbReference type="Proteomes" id="UP000694523"/>
    </source>
</evidence>
<evidence type="ECO:0000259" key="3">
    <source>
        <dbReference type="Pfam" id="PF15235"/>
    </source>
</evidence>
<dbReference type="InterPro" id="IPR032745">
    <property type="entry name" value="GRIN_C"/>
</dbReference>
<name>A0A8C6T9V5_9GOBI</name>
<protein>
    <submittedName>
        <fullName evidence="4">Si:dkey-191g9.7</fullName>
    </submittedName>
</protein>
<keyword evidence="5" id="KW-1185">Reference proteome</keyword>
<proteinExistence type="predicted"/>
<comment type="function">
    <text evidence="1">May be involved in neurite outgrowth.</text>
</comment>
<dbReference type="PANTHER" id="PTHR15718">
    <property type="entry name" value="G PROTEIN-REGULATED INDUCER OF NEURITE OUTGROWTH C-TERMINAL DOMAIN-CONTAINING PROTEIN"/>
    <property type="match status" value="1"/>
</dbReference>
<organism evidence="4 5">
    <name type="scientific">Neogobius melanostomus</name>
    <name type="common">round goby</name>
    <dbReference type="NCBI Taxonomy" id="47308"/>
    <lineage>
        <taxon>Eukaryota</taxon>
        <taxon>Metazoa</taxon>
        <taxon>Chordata</taxon>
        <taxon>Craniata</taxon>
        <taxon>Vertebrata</taxon>
        <taxon>Euteleostomi</taxon>
        <taxon>Actinopterygii</taxon>
        <taxon>Neopterygii</taxon>
        <taxon>Teleostei</taxon>
        <taxon>Neoteleostei</taxon>
        <taxon>Acanthomorphata</taxon>
        <taxon>Gobiaria</taxon>
        <taxon>Gobiiformes</taxon>
        <taxon>Gobioidei</taxon>
        <taxon>Gobiidae</taxon>
        <taxon>Benthophilinae</taxon>
        <taxon>Neogobiini</taxon>
        <taxon>Neogobius</taxon>
    </lineage>
</organism>
<evidence type="ECO:0000256" key="1">
    <source>
        <dbReference type="ARBA" id="ARBA00002358"/>
    </source>
</evidence>
<dbReference type="Ensembl" id="ENSNMLT00000016904.1">
    <property type="protein sequence ID" value="ENSNMLP00000015044.1"/>
    <property type="gene ID" value="ENSNMLG00000009989.1"/>
</dbReference>
<dbReference type="InterPro" id="IPR026646">
    <property type="entry name" value="GPRIN2-like/GPRIN3"/>
</dbReference>
<dbReference type="GO" id="GO:0031175">
    <property type="term" value="P:neuron projection development"/>
    <property type="evidence" value="ECO:0007669"/>
    <property type="project" value="TreeGrafter"/>
</dbReference>
<evidence type="ECO:0000256" key="2">
    <source>
        <dbReference type="SAM" id="MobiDB-lite"/>
    </source>
</evidence>
<dbReference type="GO" id="GO:0005886">
    <property type="term" value="C:plasma membrane"/>
    <property type="evidence" value="ECO:0007669"/>
    <property type="project" value="TreeGrafter"/>
</dbReference>
<reference evidence="4" key="2">
    <citation type="submission" date="2025-09" db="UniProtKB">
        <authorList>
            <consortium name="Ensembl"/>
        </authorList>
    </citation>
    <scope>IDENTIFICATION</scope>
</reference>
<feature type="region of interest" description="Disordered" evidence="2">
    <location>
        <begin position="40"/>
        <end position="63"/>
    </location>
</feature>
<dbReference type="Proteomes" id="UP000694523">
    <property type="component" value="Unplaced"/>
</dbReference>
<dbReference type="PANTHER" id="PTHR15718:SF5">
    <property type="entry name" value="G PROTEIN-REGULATED INDUCER OF NEURITE OUTGROWTH 2"/>
    <property type="match status" value="1"/>
</dbReference>